<dbReference type="Proteomes" id="UP000250572">
    <property type="component" value="Unassembled WGS sequence"/>
</dbReference>
<sequence length="1265" mass="140892">TATSTVVKSNELKLIWRKGKQLITDHLPPSDLQTITRTESKHPRLLSVTGTPVLFWPYRTGPSGCSRRASAGCRTARNPAGRVWRAVHAELHPKNTIPTVKHGGGSIMLWACKGTGTDPEAMNGAEPQNPAAWRKGPAFQLQLHNSSDAAPSERVPGPDGSLVPEVQLRIQNPEEYVEPDIPLCLSAEQRSSEELDQNQDSAEPAWKLAESWKRPEESPWTPIQSFTQPSGPNHFLSKNSDAIDFFSLLFPPPLVELIAKETNAHAKASRLLGCCPPDWVPVTGREVKGFLGLVILMGVHSLPDPAHYWSFNHFDNSYTFHRAMPLRRFQQLAAHLRMGSFVGELHGPTRSADPLHAFRPMLDLLGGAMWDAYRPNCCLAVDRALLPSLEGEERGAHGQPQVWLLCDSKSGYCHRLSIQLGERRGPDLGFSVVPELVRDLDNKHHQLFLANSLASVPLMQTLLQQNIYACSSFPPPSPVLPRPLWDDGELRNPGDFLQRQCGPLLATRWRDTKETGCLSTNAAPGQPDAVWRSKAGGLVTIERPMAFRLLQENMRGVDICKQLLACNPLGGVPHDRHWRNLFWFLVNLSVVNAFIVMRESRKDNPPAWVQDGLFSQLAFRRRLGNQLARCAQRHGEAPESPGARGARPAAEEPVQQRHKMTKISSVSKRCRNCNMKNLRHESVYGCTVCDANLCKRPSCFWEFHGLPPPHRGESAATSTGSGRVDQAGLPEGQTQVRGAPVLAWFWWSCVVTRGEIVMDEVSVDETLGPVEDLDFSEDEPEDEEEMNPTGTGPECGPESGLRQASRVFSTDPQLIRRWLREARARPAQEEERHADGAARMVAWVLSMREQQLPLTESNLFNKASILKKKKAFGDAFRISYDWAVGFLLRHRLGVCRAGRAAGLGRAVPPPLWGRVAAFREFTRRAVRAHRLARRAVAAVDELCLFVDFRLVQDRSRRREALELTGSSPLLTVYLAILADGGVLPALVLLSRPVPQAAPPDLALLEVRADGLSAEDALDLWTTKVWLPHLSSPARSGKSLLVLDRHREHLADPFLAALSAARSLPAVIPTGCSFCLQPLDVCLKPALQRFLLARWARFAAGPEPELDNPTQKPQDNVTRMLVDWLLDAMTHLRRLPLTWRTSFQLTGLLQDQTGPEPRDQQAELIKTLTCILLGPDAAETEPAELQEDEDQDGDGQETSEEKSQKETEDSLAAETLEDSEEEEGQQRHEETKEVSRERRETRIEIGEEVGDEWKIQSDGTRTEEDS</sequence>
<feature type="compositionally biased region" description="Acidic residues" evidence="2">
    <location>
        <begin position="771"/>
        <end position="786"/>
    </location>
</feature>
<organism evidence="4 5">
    <name type="scientific">Gambusia affinis</name>
    <name type="common">Western mosquitofish</name>
    <name type="synonym">Heterandria affinis</name>
    <dbReference type="NCBI Taxonomy" id="33528"/>
    <lineage>
        <taxon>Eukaryota</taxon>
        <taxon>Metazoa</taxon>
        <taxon>Chordata</taxon>
        <taxon>Craniata</taxon>
        <taxon>Vertebrata</taxon>
        <taxon>Euteleostomi</taxon>
        <taxon>Actinopterygii</taxon>
        <taxon>Neopterygii</taxon>
        <taxon>Teleostei</taxon>
        <taxon>Neoteleostei</taxon>
        <taxon>Acanthomorphata</taxon>
        <taxon>Ovalentaria</taxon>
        <taxon>Atherinomorphae</taxon>
        <taxon>Cyprinodontiformes</taxon>
        <taxon>Poeciliidae</taxon>
        <taxon>Poeciliinae</taxon>
        <taxon>Gambusia</taxon>
    </lineage>
</organism>
<name>A0A315WBS8_GAMAF</name>
<feature type="region of interest" description="Disordered" evidence="2">
    <location>
        <begin position="767"/>
        <end position="801"/>
    </location>
</feature>
<dbReference type="PROSITE" id="PS51253">
    <property type="entry name" value="HTH_CENPB"/>
    <property type="match status" value="1"/>
</dbReference>
<dbReference type="EMBL" id="NHOQ01000067">
    <property type="protein sequence ID" value="PWA33317.1"/>
    <property type="molecule type" value="Genomic_DNA"/>
</dbReference>
<feature type="non-terminal residue" evidence="4">
    <location>
        <position position="1265"/>
    </location>
</feature>
<comment type="caution">
    <text evidence="4">The sequence shown here is derived from an EMBL/GenBank/DDBJ whole genome shotgun (WGS) entry which is preliminary data.</text>
</comment>
<feature type="domain" description="HTH CENPB-type" evidence="3">
    <location>
        <begin position="824"/>
        <end position="896"/>
    </location>
</feature>
<evidence type="ECO:0000259" key="3">
    <source>
        <dbReference type="PROSITE" id="PS51253"/>
    </source>
</evidence>
<dbReference type="Pfam" id="PF13843">
    <property type="entry name" value="DDE_Tnp_1_7"/>
    <property type="match status" value="1"/>
</dbReference>
<feature type="region of interest" description="Disordered" evidence="2">
    <location>
        <begin position="1180"/>
        <end position="1265"/>
    </location>
</feature>
<dbReference type="InterPro" id="IPR029526">
    <property type="entry name" value="PGBD"/>
</dbReference>
<feature type="compositionally biased region" description="Basic and acidic residues" evidence="2">
    <location>
        <begin position="1223"/>
        <end position="1265"/>
    </location>
</feature>
<evidence type="ECO:0000256" key="2">
    <source>
        <dbReference type="SAM" id="MobiDB-lite"/>
    </source>
</evidence>
<dbReference type="PANTHER" id="PTHR46599">
    <property type="entry name" value="PIGGYBAC TRANSPOSABLE ELEMENT-DERIVED PROTEIN 4"/>
    <property type="match status" value="1"/>
</dbReference>
<accession>A0A315WBS8</accession>
<gene>
    <name evidence="4" type="ORF">CCH79_00020756</name>
</gene>
<feature type="non-terminal residue" evidence="4">
    <location>
        <position position="1"/>
    </location>
</feature>
<keyword evidence="5" id="KW-1185">Reference proteome</keyword>
<proteinExistence type="predicted"/>
<reference evidence="4 5" key="1">
    <citation type="journal article" date="2018" name="G3 (Bethesda)">
        <title>A High-Quality Reference Genome for the Invasive Mosquitofish Gambusia affinis Using a Chicago Library.</title>
        <authorList>
            <person name="Hoffberg S.L."/>
            <person name="Troendle N.J."/>
            <person name="Glenn T.C."/>
            <person name="Mahmud O."/>
            <person name="Louha S."/>
            <person name="Chalopin D."/>
            <person name="Bennetzen J.L."/>
            <person name="Mauricio R."/>
        </authorList>
    </citation>
    <scope>NUCLEOTIDE SEQUENCE [LARGE SCALE GENOMIC DNA]</scope>
    <source>
        <strain evidence="4">NE01/NJP1002.9</strain>
        <tissue evidence="4">Muscle</tissue>
    </source>
</reference>
<protein>
    <recommendedName>
        <fullName evidence="3">HTH CENPB-type domain-containing protein</fullName>
    </recommendedName>
</protein>
<evidence type="ECO:0000313" key="5">
    <source>
        <dbReference type="Proteomes" id="UP000250572"/>
    </source>
</evidence>
<evidence type="ECO:0000313" key="4">
    <source>
        <dbReference type="EMBL" id="PWA33317.1"/>
    </source>
</evidence>
<dbReference type="GO" id="GO:0003677">
    <property type="term" value="F:DNA binding"/>
    <property type="evidence" value="ECO:0007669"/>
    <property type="project" value="UniProtKB-KW"/>
</dbReference>
<dbReference type="InterPro" id="IPR006600">
    <property type="entry name" value="HTH_CenpB_DNA-bd_dom"/>
</dbReference>
<dbReference type="PANTHER" id="PTHR46599:SF1">
    <property type="entry name" value="POGO TRANSPOSABLE ELEMENT WITH ZNF DOMAIN"/>
    <property type="match status" value="1"/>
</dbReference>
<keyword evidence="1" id="KW-0238">DNA-binding</keyword>
<feature type="compositionally biased region" description="Acidic residues" evidence="2">
    <location>
        <begin position="1208"/>
        <end position="1222"/>
    </location>
</feature>
<feature type="compositionally biased region" description="Basic and acidic residues" evidence="2">
    <location>
        <begin position="1198"/>
        <end position="1207"/>
    </location>
</feature>
<feature type="compositionally biased region" description="Acidic residues" evidence="2">
    <location>
        <begin position="1180"/>
        <end position="1197"/>
    </location>
</feature>
<feature type="region of interest" description="Disordered" evidence="2">
    <location>
        <begin position="632"/>
        <end position="658"/>
    </location>
</feature>
<evidence type="ECO:0000256" key="1">
    <source>
        <dbReference type="ARBA" id="ARBA00023125"/>
    </source>
</evidence>
<dbReference type="AlphaFoldDB" id="A0A315WBS8"/>